<accession>A0A183EWZ6</accession>
<sequence>MTEKAEDEEEEEEGCYQPTSASTSCTSSGLAVTAEDLADRVANVSLGGGDVLKQETADRKAWLSKRQRVAIENSWKRATKSDADKHVGIQIFFRILAARPEIKHIFGLQKIPDGRLKYDLRFRRHAVILTKTFDYIVKNLAYKEKLQQHFQALGERHTVLQGRGFFPEYWETFSDCMRQTVLLWNKEKKREITSTWYQLVSKSNFPVRYIGF</sequence>
<name>A0A183EWZ6_9BILA</name>
<dbReference type="PROSITE" id="PS51257">
    <property type="entry name" value="PROKAR_LIPOPROTEIN"/>
    <property type="match status" value="1"/>
</dbReference>
<proteinExistence type="inferred from homology"/>
<evidence type="ECO:0000313" key="4">
    <source>
        <dbReference type="EMBL" id="VDN44269.1"/>
    </source>
</evidence>
<dbReference type="Gene3D" id="1.10.490.10">
    <property type="entry name" value="Globins"/>
    <property type="match status" value="1"/>
</dbReference>
<reference evidence="6" key="1">
    <citation type="submission" date="2016-06" db="UniProtKB">
        <authorList>
            <consortium name="WormBaseParasite"/>
        </authorList>
    </citation>
    <scope>IDENTIFICATION</scope>
</reference>
<dbReference type="PANTHER" id="PTHR47768">
    <property type="entry name" value="GLOBIN RELATED-RELATED"/>
    <property type="match status" value="1"/>
</dbReference>
<evidence type="ECO:0000259" key="3">
    <source>
        <dbReference type="PROSITE" id="PS01033"/>
    </source>
</evidence>
<evidence type="ECO:0000313" key="6">
    <source>
        <dbReference type="WBParaSite" id="GPUH_0002551701-mRNA-1"/>
    </source>
</evidence>
<dbReference type="PROSITE" id="PS01033">
    <property type="entry name" value="GLOBIN"/>
    <property type="match status" value="1"/>
</dbReference>
<feature type="region of interest" description="Disordered" evidence="2">
    <location>
        <begin position="1"/>
        <end position="26"/>
    </location>
</feature>
<dbReference type="EMBL" id="UYRT01105424">
    <property type="protein sequence ID" value="VDN44269.1"/>
    <property type="molecule type" value="Genomic_DNA"/>
</dbReference>
<dbReference type="GO" id="GO:0019825">
    <property type="term" value="F:oxygen binding"/>
    <property type="evidence" value="ECO:0007669"/>
    <property type="project" value="InterPro"/>
</dbReference>
<dbReference type="InterPro" id="IPR044399">
    <property type="entry name" value="Mb-like_M"/>
</dbReference>
<keyword evidence="1" id="KW-0408">Iron</keyword>
<keyword evidence="1" id="KW-0561">Oxygen transport</keyword>
<evidence type="ECO:0000313" key="5">
    <source>
        <dbReference type="Proteomes" id="UP000271098"/>
    </source>
</evidence>
<protein>
    <submittedName>
        <fullName evidence="6">GLOBIN domain-containing protein</fullName>
    </submittedName>
</protein>
<keyword evidence="1" id="KW-0349">Heme</keyword>
<dbReference type="CDD" id="cd01040">
    <property type="entry name" value="Mb-like"/>
    <property type="match status" value="1"/>
</dbReference>
<gene>
    <name evidence="4" type="ORF">GPUH_LOCUS25488</name>
</gene>
<dbReference type="InterPro" id="IPR009050">
    <property type="entry name" value="Globin-like_sf"/>
</dbReference>
<dbReference type="Proteomes" id="UP000271098">
    <property type="component" value="Unassembled WGS sequence"/>
</dbReference>
<dbReference type="GO" id="GO:0020037">
    <property type="term" value="F:heme binding"/>
    <property type="evidence" value="ECO:0007669"/>
    <property type="project" value="InterPro"/>
</dbReference>
<keyword evidence="1" id="KW-0813">Transport</keyword>
<dbReference type="OrthoDB" id="5825062at2759"/>
<feature type="compositionally biased region" description="Polar residues" evidence="2">
    <location>
        <begin position="17"/>
        <end position="26"/>
    </location>
</feature>
<dbReference type="AlphaFoldDB" id="A0A183EWZ6"/>
<dbReference type="InterPro" id="IPR000971">
    <property type="entry name" value="Globin"/>
</dbReference>
<evidence type="ECO:0000256" key="1">
    <source>
        <dbReference type="RuleBase" id="RU000356"/>
    </source>
</evidence>
<comment type="similarity">
    <text evidence="1">Belongs to the globin family.</text>
</comment>
<dbReference type="InterPro" id="IPR053341">
    <property type="entry name" value="Oxidative_stress_globin-like"/>
</dbReference>
<dbReference type="Pfam" id="PF00042">
    <property type="entry name" value="Globin"/>
    <property type="match status" value="1"/>
</dbReference>
<dbReference type="SUPFAM" id="SSF46458">
    <property type="entry name" value="Globin-like"/>
    <property type="match status" value="1"/>
</dbReference>
<organism evidence="6">
    <name type="scientific">Gongylonema pulchrum</name>
    <dbReference type="NCBI Taxonomy" id="637853"/>
    <lineage>
        <taxon>Eukaryota</taxon>
        <taxon>Metazoa</taxon>
        <taxon>Ecdysozoa</taxon>
        <taxon>Nematoda</taxon>
        <taxon>Chromadorea</taxon>
        <taxon>Rhabditida</taxon>
        <taxon>Spirurina</taxon>
        <taxon>Spiruromorpha</taxon>
        <taxon>Spiruroidea</taxon>
        <taxon>Gongylonematidae</taxon>
        <taxon>Gongylonema</taxon>
    </lineage>
</organism>
<evidence type="ECO:0000256" key="2">
    <source>
        <dbReference type="SAM" id="MobiDB-lite"/>
    </source>
</evidence>
<dbReference type="PANTHER" id="PTHR47768:SF2">
    <property type="entry name" value="GLOBIN-RELATED"/>
    <property type="match status" value="1"/>
</dbReference>
<keyword evidence="1" id="KW-0479">Metal-binding</keyword>
<feature type="compositionally biased region" description="Acidic residues" evidence="2">
    <location>
        <begin position="1"/>
        <end position="14"/>
    </location>
</feature>
<dbReference type="GO" id="GO:0005344">
    <property type="term" value="F:oxygen carrier activity"/>
    <property type="evidence" value="ECO:0007669"/>
    <property type="project" value="UniProtKB-KW"/>
</dbReference>
<dbReference type="InterPro" id="IPR012292">
    <property type="entry name" value="Globin/Proto"/>
</dbReference>
<dbReference type="WBParaSite" id="GPUH_0002551701-mRNA-1">
    <property type="protein sequence ID" value="GPUH_0002551701-mRNA-1"/>
    <property type="gene ID" value="GPUH_0002551701"/>
</dbReference>
<keyword evidence="5" id="KW-1185">Reference proteome</keyword>
<feature type="domain" description="Globin" evidence="3">
    <location>
        <begin position="62"/>
        <end position="212"/>
    </location>
</feature>
<reference evidence="4 5" key="2">
    <citation type="submission" date="2018-11" db="EMBL/GenBank/DDBJ databases">
        <authorList>
            <consortium name="Pathogen Informatics"/>
        </authorList>
    </citation>
    <scope>NUCLEOTIDE SEQUENCE [LARGE SCALE GENOMIC DNA]</scope>
</reference>